<accession>A0A5B7FG13</accession>
<evidence type="ECO:0000313" key="1">
    <source>
        <dbReference type="EMBL" id="MPC44053.1"/>
    </source>
</evidence>
<gene>
    <name evidence="1" type="ORF">E2C01_037713</name>
</gene>
<protein>
    <submittedName>
        <fullName evidence="1">Uncharacterized protein</fullName>
    </submittedName>
</protein>
<proteinExistence type="predicted"/>
<organism evidence="1 2">
    <name type="scientific">Portunus trituberculatus</name>
    <name type="common">Swimming crab</name>
    <name type="synonym">Neptunus trituberculatus</name>
    <dbReference type="NCBI Taxonomy" id="210409"/>
    <lineage>
        <taxon>Eukaryota</taxon>
        <taxon>Metazoa</taxon>
        <taxon>Ecdysozoa</taxon>
        <taxon>Arthropoda</taxon>
        <taxon>Crustacea</taxon>
        <taxon>Multicrustacea</taxon>
        <taxon>Malacostraca</taxon>
        <taxon>Eumalacostraca</taxon>
        <taxon>Eucarida</taxon>
        <taxon>Decapoda</taxon>
        <taxon>Pleocyemata</taxon>
        <taxon>Brachyura</taxon>
        <taxon>Eubrachyura</taxon>
        <taxon>Portunoidea</taxon>
        <taxon>Portunidae</taxon>
        <taxon>Portuninae</taxon>
        <taxon>Portunus</taxon>
    </lineage>
</organism>
<sequence length="93" mass="10363">MGKEYHTIHVENGRQTIALSYFLLTTTGDHANFKCSERSHSGRHSSGTGVRIVIRTDTGAYDGHTAVYRNTSVVAVYGEHWRPAQHLNTGSQY</sequence>
<reference evidence="1 2" key="1">
    <citation type="submission" date="2019-05" db="EMBL/GenBank/DDBJ databases">
        <title>Another draft genome of Portunus trituberculatus and its Hox gene families provides insights of decapod evolution.</title>
        <authorList>
            <person name="Jeong J.-H."/>
            <person name="Song I."/>
            <person name="Kim S."/>
            <person name="Choi T."/>
            <person name="Kim D."/>
            <person name="Ryu S."/>
            <person name="Kim W."/>
        </authorList>
    </citation>
    <scope>NUCLEOTIDE SEQUENCE [LARGE SCALE GENOMIC DNA]</scope>
    <source>
        <tissue evidence="1">Muscle</tissue>
    </source>
</reference>
<keyword evidence="2" id="KW-1185">Reference proteome</keyword>
<comment type="caution">
    <text evidence="1">The sequence shown here is derived from an EMBL/GenBank/DDBJ whole genome shotgun (WGS) entry which is preliminary data.</text>
</comment>
<dbReference type="AlphaFoldDB" id="A0A5B7FG13"/>
<dbReference type="Proteomes" id="UP000324222">
    <property type="component" value="Unassembled WGS sequence"/>
</dbReference>
<dbReference type="EMBL" id="VSRR010006100">
    <property type="protein sequence ID" value="MPC44053.1"/>
    <property type="molecule type" value="Genomic_DNA"/>
</dbReference>
<name>A0A5B7FG13_PORTR</name>
<evidence type="ECO:0000313" key="2">
    <source>
        <dbReference type="Proteomes" id="UP000324222"/>
    </source>
</evidence>